<organism evidence="2">
    <name type="scientific">Oikopleura dioica</name>
    <name type="common">Tunicate</name>
    <dbReference type="NCBI Taxonomy" id="34765"/>
    <lineage>
        <taxon>Eukaryota</taxon>
        <taxon>Metazoa</taxon>
        <taxon>Chordata</taxon>
        <taxon>Tunicata</taxon>
        <taxon>Appendicularia</taxon>
        <taxon>Copelata</taxon>
        <taxon>Oikopleuridae</taxon>
        <taxon>Oikopleura</taxon>
    </lineage>
</organism>
<feature type="region of interest" description="Disordered" evidence="1">
    <location>
        <begin position="101"/>
        <end position="153"/>
    </location>
</feature>
<reference evidence="2" key="1">
    <citation type="journal article" date="2010" name="Science">
        <title>Plasticity of animal genome architecture unmasked by rapid evolution of a pelagic tunicate.</title>
        <authorList>
            <person name="Denoeud F."/>
            <person name="Henriet S."/>
            <person name="Mungpakdee S."/>
            <person name="Aury J.M."/>
            <person name="Da Silva C."/>
            <person name="Brinkmann H."/>
            <person name="Mikhaleva J."/>
            <person name="Olsen L.C."/>
            <person name="Jubin C."/>
            <person name="Canestro C."/>
            <person name="Bouquet J.M."/>
            <person name="Danks G."/>
            <person name="Poulain J."/>
            <person name="Campsteijn C."/>
            <person name="Adamski M."/>
            <person name="Cross I."/>
            <person name="Yadetie F."/>
            <person name="Muffato M."/>
            <person name="Louis A."/>
            <person name="Butcher S."/>
            <person name="Tsagkogeorga G."/>
            <person name="Konrad A."/>
            <person name="Singh S."/>
            <person name="Jensen M.F."/>
            <person name="Cong E.H."/>
            <person name="Eikeseth-Otteraa H."/>
            <person name="Noel B."/>
            <person name="Anthouard V."/>
            <person name="Porcel B.M."/>
            <person name="Kachouri-Lafond R."/>
            <person name="Nishino A."/>
            <person name="Ugolini M."/>
            <person name="Chourrout P."/>
            <person name="Nishida H."/>
            <person name="Aasland R."/>
            <person name="Huzurbazar S."/>
            <person name="Westhof E."/>
            <person name="Delsuc F."/>
            <person name="Lehrach H."/>
            <person name="Reinhardt R."/>
            <person name="Weissenbach J."/>
            <person name="Roy S.W."/>
            <person name="Artiguenave F."/>
            <person name="Postlethwait J.H."/>
            <person name="Manak J.R."/>
            <person name="Thompson E.M."/>
            <person name="Jaillon O."/>
            <person name="Du Pasquier L."/>
            <person name="Boudinot P."/>
            <person name="Liberles D.A."/>
            <person name="Volff J.N."/>
            <person name="Philippe H."/>
            <person name="Lenhard B."/>
            <person name="Roest Crollius H."/>
            <person name="Wincker P."/>
            <person name="Chourrout D."/>
        </authorList>
    </citation>
    <scope>NUCLEOTIDE SEQUENCE [LARGE SCALE GENOMIC DNA]</scope>
</reference>
<feature type="compositionally biased region" description="Polar residues" evidence="1">
    <location>
        <begin position="121"/>
        <end position="131"/>
    </location>
</feature>
<dbReference type="InParanoid" id="E4XDH0"/>
<feature type="compositionally biased region" description="Basic and acidic residues" evidence="1">
    <location>
        <begin position="144"/>
        <end position="153"/>
    </location>
</feature>
<name>E4XDH0_OIKDI</name>
<protein>
    <submittedName>
        <fullName evidence="2">Uncharacterized protein</fullName>
    </submittedName>
</protein>
<dbReference type="AlphaFoldDB" id="E4XDH0"/>
<dbReference type="EMBL" id="FN653039">
    <property type="protein sequence ID" value="CBY19208.1"/>
    <property type="molecule type" value="Genomic_DNA"/>
</dbReference>
<proteinExistence type="predicted"/>
<evidence type="ECO:0000313" key="3">
    <source>
        <dbReference type="Proteomes" id="UP000001307"/>
    </source>
</evidence>
<feature type="region of interest" description="Disordered" evidence="1">
    <location>
        <begin position="1"/>
        <end position="85"/>
    </location>
</feature>
<gene>
    <name evidence="2" type="ORF">GSOID_T00008213001</name>
</gene>
<accession>E4XDH0</accession>
<dbReference type="Proteomes" id="UP000001307">
    <property type="component" value="Unassembled WGS sequence"/>
</dbReference>
<evidence type="ECO:0000256" key="1">
    <source>
        <dbReference type="SAM" id="MobiDB-lite"/>
    </source>
</evidence>
<sequence length="153" mass="16168">MVHASGPSDMSIYNPGPIDPATGLPVGPASPAYPGLQPTDSMRLPSDSLPGVPGYPKKAPGSPGTRGTADPVPKYTDIINTPGPQEENVYEFADEQIYDEVANNADDDIPALPEIPGLPSIPTNDPAPNNRNDGDDSGDDFDDLEARFKNLRK</sequence>
<evidence type="ECO:0000313" key="2">
    <source>
        <dbReference type="EMBL" id="CBY19208.1"/>
    </source>
</evidence>
<keyword evidence="3" id="KW-1185">Reference proteome</keyword>